<dbReference type="InterPro" id="IPR011662">
    <property type="entry name" value="Secretin/TonB_short_N"/>
</dbReference>
<name>A0A5C7A1K8_9GAMM</name>
<dbReference type="InterPro" id="IPR004846">
    <property type="entry name" value="T2SS/T3SS_dom"/>
</dbReference>
<keyword evidence="5" id="KW-0472">Membrane</keyword>
<dbReference type="PRINTS" id="PR00811">
    <property type="entry name" value="BCTERIALGSPD"/>
</dbReference>
<evidence type="ECO:0000256" key="1">
    <source>
        <dbReference type="ARBA" id="ARBA00004370"/>
    </source>
</evidence>
<evidence type="ECO:0000256" key="8">
    <source>
        <dbReference type="RuleBase" id="RU004004"/>
    </source>
</evidence>
<keyword evidence="13" id="KW-1185">Reference proteome</keyword>
<gene>
    <name evidence="12" type="primary">pilQ</name>
    <name evidence="12" type="ORF">ES754_09265</name>
</gene>
<feature type="chain" id="PRO_5022722270" evidence="10">
    <location>
        <begin position="36"/>
        <end position="847"/>
    </location>
</feature>
<evidence type="ECO:0000256" key="3">
    <source>
        <dbReference type="ARBA" id="ARBA00022729"/>
    </source>
</evidence>
<comment type="subcellular location">
    <subcellularLocation>
        <location evidence="8">Cell outer membrane</location>
    </subcellularLocation>
    <subcellularLocation>
        <location evidence="1">Membrane</location>
    </subcellularLocation>
</comment>
<evidence type="ECO:0000256" key="10">
    <source>
        <dbReference type="SAM" id="SignalP"/>
    </source>
</evidence>
<dbReference type="InterPro" id="IPR005644">
    <property type="entry name" value="NolW-like"/>
</dbReference>
<protein>
    <submittedName>
        <fullName evidence="12">Type IV pilus secretin PilQ</fullName>
    </submittedName>
</protein>
<evidence type="ECO:0000256" key="7">
    <source>
        <dbReference type="RuleBase" id="RU004003"/>
    </source>
</evidence>
<dbReference type="Proteomes" id="UP000321903">
    <property type="component" value="Unassembled WGS sequence"/>
</dbReference>
<dbReference type="AlphaFoldDB" id="A0A5C7A1K8"/>
<dbReference type="RefSeq" id="WP_147223923.1">
    <property type="nucleotide sequence ID" value="NZ_CAJGYY010000001.1"/>
</dbReference>
<dbReference type="GO" id="GO:0009306">
    <property type="term" value="P:protein secretion"/>
    <property type="evidence" value="ECO:0007669"/>
    <property type="project" value="InterPro"/>
</dbReference>
<dbReference type="Pfam" id="PF00263">
    <property type="entry name" value="Secretin"/>
    <property type="match status" value="1"/>
</dbReference>
<evidence type="ECO:0000259" key="11">
    <source>
        <dbReference type="SMART" id="SM00965"/>
    </source>
</evidence>
<dbReference type="SMART" id="SM00965">
    <property type="entry name" value="STN"/>
    <property type="match status" value="1"/>
</dbReference>
<organism evidence="12 13">
    <name type="scientific">Psychrobacter frigidicola</name>
    <dbReference type="NCBI Taxonomy" id="45611"/>
    <lineage>
        <taxon>Bacteria</taxon>
        <taxon>Pseudomonadati</taxon>
        <taxon>Pseudomonadota</taxon>
        <taxon>Gammaproteobacteria</taxon>
        <taxon>Moraxellales</taxon>
        <taxon>Moraxellaceae</taxon>
        <taxon>Psychrobacter</taxon>
    </lineage>
</organism>
<dbReference type="NCBIfam" id="TIGR02515">
    <property type="entry name" value="IV_pilus_PilQ"/>
    <property type="match status" value="1"/>
</dbReference>
<dbReference type="Gene3D" id="3.30.1370.120">
    <property type="match status" value="1"/>
</dbReference>
<dbReference type="Gene3D" id="2.60.40.3500">
    <property type="match status" value="1"/>
</dbReference>
<dbReference type="PANTHER" id="PTHR30604">
    <property type="entry name" value="PROTEIN TRANSPORT PROTEIN HOFQ"/>
    <property type="match status" value="1"/>
</dbReference>
<evidence type="ECO:0000256" key="9">
    <source>
        <dbReference type="SAM" id="MobiDB-lite"/>
    </source>
</evidence>
<dbReference type="PANTHER" id="PTHR30604:SF1">
    <property type="entry name" value="DNA UTILIZATION PROTEIN HOFQ"/>
    <property type="match status" value="1"/>
</dbReference>
<dbReference type="InterPro" id="IPR013355">
    <property type="entry name" value="Pilus_4_PilQ"/>
</dbReference>
<dbReference type="Pfam" id="PF11741">
    <property type="entry name" value="AMIN"/>
    <property type="match status" value="2"/>
</dbReference>
<comment type="similarity">
    <text evidence="7">Belongs to the bacterial secretin family.</text>
</comment>
<reference evidence="12 13" key="1">
    <citation type="submission" date="2019-08" db="EMBL/GenBank/DDBJ databases">
        <title>Genome sequence of Psychrobacter frigidicola ACAM304 (type strain).</title>
        <authorList>
            <person name="Bowman J.P."/>
        </authorList>
    </citation>
    <scope>NUCLEOTIDE SEQUENCE [LARGE SCALE GENOMIC DNA]</scope>
    <source>
        <strain evidence="12 13">ACAM 304</strain>
    </source>
</reference>
<dbReference type="InterPro" id="IPR038591">
    <property type="entry name" value="NolW-like_sf"/>
</dbReference>
<comment type="caution">
    <text evidence="12">The sequence shown here is derived from an EMBL/GenBank/DDBJ whole genome shotgun (WGS) entry which is preliminary data.</text>
</comment>
<keyword evidence="2 8" id="KW-0813">Transport</keyword>
<sequence>MTVRNNKVVRTKNKKSMTMSSRVTAAFAISTSTFAIPALAVSMIAISSSAYADQRINNVSVIQTAPAVTQLRLGFSGAPVLPTAYQLADPSRLVLDFEKVQNGLTSRATDYNIGMVNDVTTLNSNSTTRLIVGLKQEGNYSTSISGNDLLLTLTEKNRPIANSSVVNSSVINSPVANRRIVRSATVTSVPIVTPIVTTSTSVTVPNVIVTPNVVVTDNDMLTTTAVVTPIIETSSVAVSPIITGSTTVKTQTPADTMVVRVNPLLDPRLASSQVSQQYSYDGLSALNFAAGGNGGGNITIALANEAIPVDVQRQGNKLVVRLTGSTVPRNLLRRLNVNSGLVSSIDTRNQGQNGVITINMTGDYEYQAFQSGNQLNIGISKPELLRELTIEEKVYTGEALSMEFQDVEIRSVLDILAQFTDMNIVASDSVAGNITLRLINVPWDQALDIILKSKNLGKRENGNVILVAPSVELAQQEAQELEVLQAVEAYEPLRTEYIRLSYAKASDVLNLISQGSGASGSRNNNLGTTTSRVDDNNTLLSNRGTVTVDDRTNTLIIKDVPRSIENIHNLISKIDIPVRQVMIEARIVSASDSFSKEIGVRWGILSNGAANNRNLLVGGSNQTIADLKDFDIQTTTINGQTVSYPKYDISRPDNLNVDLGIANPAGRIAFGLLSMSDVILDLELSALQADNRGEVISTPKILTTDKQTAKVSSGTQIPYQEAAASGATSTSFKEAALSLEATPNITPDGRIGLQLNITNGTPTIINGQVAISEDSITTNVIVEDGQTIVLGGIFRNRTSNGVEKVPFLGDLPYIGQAFRRDMRSNDKQELLIFVTPKLINDGISRLN</sequence>
<evidence type="ECO:0000256" key="2">
    <source>
        <dbReference type="ARBA" id="ARBA00022448"/>
    </source>
</evidence>
<dbReference type="OrthoDB" id="9779724at2"/>
<keyword evidence="4" id="KW-0653">Protein transport</keyword>
<dbReference type="InterPro" id="IPR021731">
    <property type="entry name" value="AMIN_dom"/>
</dbReference>
<keyword evidence="3 10" id="KW-0732">Signal</keyword>
<feature type="domain" description="Secretin/TonB short N-terminal" evidence="11">
    <location>
        <begin position="422"/>
        <end position="470"/>
    </location>
</feature>
<dbReference type="Gene3D" id="2.60.40.3470">
    <property type="match status" value="1"/>
</dbReference>
<keyword evidence="6" id="KW-0998">Cell outer membrane</keyword>
<feature type="region of interest" description="Disordered" evidence="9">
    <location>
        <begin position="516"/>
        <end position="538"/>
    </location>
</feature>
<feature type="signal peptide" evidence="10">
    <location>
        <begin position="1"/>
        <end position="35"/>
    </location>
</feature>
<evidence type="ECO:0000256" key="5">
    <source>
        <dbReference type="ARBA" id="ARBA00023136"/>
    </source>
</evidence>
<dbReference type="Gene3D" id="3.30.1370.130">
    <property type="match status" value="1"/>
</dbReference>
<evidence type="ECO:0000313" key="13">
    <source>
        <dbReference type="Proteomes" id="UP000321903"/>
    </source>
</evidence>
<evidence type="ECO:0000313" key="12">
    <source>
        <dbReference type="EMBL" id="TXD96338.1"/>
    </source>
</evidence>
<dbReference type="Pfam" id="PF07660">
    <property type="entry name" value="STN"/>
    <property type="match status" value="1"/>
</dbReference>
<evidence type="ECO:0000256" key="6">
    <source>
        <dbReference type="ARBA" id="ARBA00023237"/>
    </source>
</evidence>
<dbReference type="EMBL" id="VORZ01000003">
    <property type="protein sequence ID" value="TXD96338.1"/>
    <property type="molecule type" value="Genomic_DNA"/>
</dbReference>
<dbReference type="InterPro" id="IPR051808">
    <property type="entry name" value="Type_IV_pilus_biogenesis"/>
</dbReference>
<evidence type="ECO:0000256" key="4">
    <source>
        <dbReference type="ARBA" id="ARBA00022927"/>
    </source>
</evidence>
<dbReference type="Pfam" id="PF03958">
    <property type="entry name" value="Secretin_N"/>
    <property type="match status" value="1"/>
</dbReference>
<accession>A0A5C7A1K8</accession>
<dbReference type="GO" id="GO:0009279">
    <property type="term" value="C:cell outer membrane"/>
    <property type="evidence" value="ECO:0007669"/>
    <property type="project" value="UniProtKB-SubCell"/>
</dbReference>
<dbReference type="InterPro" id="IPR001775">
    <property type="entry name" value="GspD/PilQ"/>
</dbReference>
<proteinExistence type="inferred from homology"/>